<name>A0ABU3KB38_9BACT</name>
<proteinExistence type="predicted"/>
<protein>
    <submittedName>
        <fullName evidence="1">Uncharacterized protein</fullName>
    </submittedName>
</protein>
<evidence type="ECO:0000313" key="2">
    <source>
        <dbReference type="Proteomes" id="UP001250932"/>
    </source>
</evidence>
<dbReference type="EMBL" id="JAQOUE010000001">
    <property type="protein sequence ID" value="MDT7043621.1"/>
    <property type="molecule type" value="Genomic_DNA"/>
</dbReference>
<organism evidence="1 2">
    <name type="scientific">Candidatus Nitronereus thalassa</name>
    <dbReference type="NCBI Taxonomy" id="3020898"/>
    <lineage>
        <taxon>Bacteria</taxon>
        <taxon>Pseudomonadati</taxon>
        <taxon>Nitrospirota</taxon>
        <taxon>Nitrospiria</taxon>
        <taxon>Nitrospirales</taxon>
        <taxon>Nitrospiraceae</taxon>
        <taxon>Candidatus Nitronereus</taxon>
    </lineage>
</organism>
<comment type="caution">
    <text evidence="1">The sequence shown here is derived from an EMBL/GenBank/DDBJ whole genome shotgun (WGS) entry which is preliminary data.</text>
</comment>
<gene>
    <name evidence="1" type="ORF">PPG34_14785</name>
</gene>
<sequence length="91" mass="10579">MESTQKYNVEKLKNFASSDLPNWIKRVLNTEEDGTFEGEHNAETSEVSFQVARWNLLVTRELIRQGLWTPTSKNLETLHKLNLKYNISPLS</sequence>
<accession>A0ABU3KB38</accession>
<dbReference type="RefSeq" id="WP_313834187.1">
    <property type="nucleotide sequence ID" value="NZ_JAQOUE010000001.1"/>
</dbReference>
<evidence type="ECO:0000313" key="1">
    <source>
        <dbReference type="EMBL" id="MDT7043621.1"/>
    </source>
</evidence>
<reference evidence="1 2" key="1">
    <citation type="journal article" date="2023" name="ISME J.">
        <title>Cultivation and genomic characterization of novel and ubiquitous marine nitrite-oxidizing bacteria from the Nitrospirales.</title>
        <authorList>
            <person name="Mueller A.J."/>
            <person name="Daebeler A."/>
            <person name="Herbold C.W."/>
            <person name="Kirkegaard R.H."/>
            <person name="Daims H."/>
        </authorList>
    </citation>
    <scope>NUCLEOTIDE SEQUENCE [LARGE SCALE GENOMIC DNA]</scope>
    <source>
        <strain evidence="1 2">EB</strain>
    </source>
</reference>
<dbReference type="Proteomes" id="UP001250932">
    <property type="component" value="Unassembled WGS sequence"/>
</dbReference>
<keyword evidence="2" id="KW-1185">Reference proteome</keyword>